<evidence type="ECO:0000256" key="2">
    <source>
        <dbReference type="ARBA" id="ARBA00022630"/>
    </source>
</evidence>
<dbReference type="AlphaFoldDB" id="A0A1L2ZQ11"/>
<dbReference type="SMART" id="SM00903">
    <property type="entry name" value="Flavin_Reduct"/>
    <property type="match status" value="1"/>
</dbReference>
<proteinExistence type="inferred from homology"/>
<evidence type="ECO:0000313" key="6">
    <source>
        <dbReference type="EMBL" id="APF41118.1"/>
    </source>
</evidence>
<protein>
    <submittedName>
        <fullName evidence="6">Flavin reductase</fullName>
    </submittedName>
</protein>
<dbReference type="Gene3D" id="2.30.110.10">
    <property type="entry name" value="Electron Transport, Fmn-binding Protein, Chain A"/>
    <property type="match status" value="1"/>
</dbReference>
<organism evidence="6 7">
    <name type="scientific">Neomicrococcus aestuarii</name>
    <dbReference type="NCBI Taxonomy" id="556325"/>
    <lineage>
        <taxon>Bacteria</taxon>
        <taxon>Bacillati</taxon>
        <taxon>Actinomycetota</taxon>
        <taxon>Actinomycetes</taxon>
        <taxon>Micrococcales</taxon>
        <taxon>Micrococcaceae</taxon>
        <taxon>Neomicrococcus</taxon>
    </lineage>
</organism>
<comment type="cofactor">
    <cofactor evidence="1">
        <name>FMN</name>
        <dbReference type="ChEBI" id="CHEBI:58210"/>
    </cofactor>
</comment>
<dbReference type="PANTHER" id="PTHR33798:SF5">
    <property type="entry name" value="FLAVIN REDUCTASE LIKE DOMAIN-CONTAINING PROTEIN"/>
    <property type="match status" value="1"/>
</dbReference>
<dbReference type="Proteomes" id="UP000183530">
    <property type="component" value="Chromosome"/>
</dbReference>
<reference evidence="6 7" key="1">
    <citation type="submission" date="2016-11" db="EMBL/GenBank/DDBJ databases">
        <title>Genome sequencing of Zhihengliuella aestuarii B18 antagonistic to Plasmodiophora brassicae.</title>
        <authorList>
            <person name="Luo Y."/>
        </authorList>
    </citation>
    <scope>NUCLEOTIDE SEQUENCE [LARGE SCALE GENOMIC DNA]</scope>
    <source>
        <strain evidence="6 7">B18</strain>
    </source>
</reference>
<dbReference type="STRING" id="556325.BHE16_09045"/>
<dbReference type="KEGG" id="nae:BHE16_09045"/>
<dbReference type="OrthoDB" id="9794638at2"/>
<dbReference type="GO" id="GO:0016646">
    <property type="term" value="F:oxidoreductase activity, acting on the CH-NH group of donors, NAD or NADP as acceptor"/>
    <property type="evidence" value="ECO:0007669"/>
    <property type="project" value="UniProtKB-ARBA"/>
</dbReference>
<keyword evidence="7" id="KW-1185">Reference proteome</keyword>
<dbReference type="InterPro" id="IPR012349">
    <property type="entry name" value="Split_barrel_FMN-bd"/>
</dbReference>
<accession>A0A1L2ZQ11</accession>
<dbReference type="GO" id="GO:0010181">
    <property type="term" value="F:FMN binding"/>
    <property type="evidence" value="ECO:0007669"/>
    <property type="project" value="InterPro"/>
</dbReference>
<evidence type="ECO:0000256" key="4">
    <source>
        <dbReference type="ARBA" id="ARBA00038054"/>
    </source>
</evidence>
<comment type="similarity">
    <text evidence="4">Belongs to the flavoredoxin family.</text>
</comment>
<evidence type="ECO:0000256" key="3">
    <source>
        <dbReference type="ARBA" id="ARBA00022643"/>
    </source>
</evidence>
<feature type="domain" description="Flavin reductase like" evidence="5">
    <location>
        <begin position="23"/>
        <end position="169"/>
    </location>
</feature>
<evidence type="ECO:0000259" key="5">
    <source>
        <dbReference type="SMART" id="SM00903"/>
    </source>
</evidence>
<dbReference type="SUPFAM" id="SSF50475">
    <property type="entry name" value="FMN-binding split barrel"/>
    <property type="match status" value="1"/>
</dbReference>
<dbReference type="PANTHER" id="PTHR33798">
    <property type="entry name" value="FLAVOPROTEIN OXYGENASE"/>
    <property type="match status" value="1"/>
</dbReference>
<evidence type="ECO:0000313" key="7">
    <source>
        <dbReference type="Proteomes" id="UP000183530"/>
    </source>
</evidence>
<keyword evidence="3" id="KW-0288">FMN</keyword>
<dbReference type="RefSeq" id="WP_071894589.1">
    <property type="nucleotide sequence ID" value="NZ_CP018135.1"/>
</dbReference>
<dbReference type="Pfam" id="PF01613">
    <property type="entry name" value="Flavin_Reduct"/>
    <property type="match status" value="1"/>
</dbReference>
<gene>
    <name evidence="6" type="ORF">BHE16_09045</name>
</gene>
<keyword evidence="2" id="KW-0285">Flavoprotein</keyword>
<evidence type="ECO:0000256" key="1">
    <source>
        <dbReference type="ARBA" id="ARBA00001917"/>
    </source>
</evidence>
<dbReference type="EMBL" id="CP018135">
    <property type="protein sequence ID" value="APF41118.1"/>
    <property type="molecule type" value="Genomic_DNA"/>
</dbReference>
<name>A0A1L2ZQ11_9MICC</name>
<sequence length="206" mass="22824">MTERDEIPVESLTSREVYKLLTSLVIPRPIAWVSTIDSAGVPNLAPHSFFSVVSSEPGIVQFTSTARKDSLRNIEETGEFVLNVATTGLRDQVNLSATPFEHGISEFEKVAIAMEPSKTVKPPRVAQSPAVIECVLEQVLQMGNGYMTFGRVRHFAVNSDLFNERRHPIPGLLDPVSRLGANEWAGLGEIFAFDRLTVDEWNQTNN</sequence>
<dbReference type="InterPro" id="IPR002563">
    <property type="entry name" value="Flavin_Rdtase-like_dom"/>
</dbReference>